<keyword evidence="2" id="KW-0812">Transmembrane</keyword>
<reference evidence="4" key="2">
    <citation type="submission" date="2021-04" db="EMBL/GenBank/DDBJ databases">
        <authorList>
            <person name="Gilroy R."/>
        </authorList>
    </citation>
    <scope>NUCLEOTIDE SEQUENCE</scope>
    <source>
        <strain evidence="4">ChiHjej11B10-19426</strain>
    </source>
</reference>
<dbReference type="PANTHER" id="PTHR43592">
    <property type="entry name" value="CAAX AMINO TERMINAL PROTEASE"/>
    <property type="match status" value="1"/>
</dbReference>
<evidence type="ECO:0000259" key="3">
    <source>
        <dbReference type="Pfam" id="PF02517"/>
    </source>
</evidence>
<evidence type="ECO:0000313" key="5">
    <source>
        <dbReference type="Proteomes" id="UP000824014"/>
    </source>
</evidence>
<evidence type="ECO:0000256" key="1">
    <source>
        <dbReference type="SAM" id="MobiDB-lite"/>
    </source>
</evidence>
<feature type="transmembrane region" description="Helical" evidence="2">
    <location>
        <begin position="197"/>
        <end position="227"/>
    </location>
</feature>
<keyword evidence="4" id="KW-0482">Metalloprotease</keyword>
<feature type="domain" description="CAAX prenyl protease 2/Lysostaphin resistance protein A-like" evidence="3">
    <location>
        <begin position="162"/>
        <end position="246"/>
    </location>
</feature>
<feature type="transmembrane region" description="Helical" evidence="2">
    <location>
        <begin position="121"/>
        <end position="142"/>
    </location>
</feature>
<gene>
    <name evidence="4" type="ORF">H9816_07000</name>
</gene>
<proteinExistence type="predicted"/>
<dbReference type="GO" id="GO:0004175">
    <property type="term" value="F:endopeptidase activity"/>
    <property type="evidence" value="ECO:0007669"/>
    <property type="project" value="UniProtKB-ARBA"/>
</dbReference>
<evidence type="ECO:0000313" key="4">
    <source>
        <dbReference type="EMBL" id="HIZ15639.1"/>
    </source>
</evidence>
<feature type="region of interest" description="Disordered" evidence="1">
    <location>
        <begin position="1"/>
        <end position="22"/>
    </location>
</feature>
<sequence length="325" mass="35500">MEKKEEFSTRPAASPARPQAEAQSARLQREHRGALRKAMHRRMYPNGVDLLAVVGILLLSGVLAGVVVALLARFVAWEPELITLVGYVFQMGLSIACVAYQQRARHVTSSLWRSKGHRVSAPLILWGCVLIFVTGIVIEPLLDLFPSAYLDFVNQSIGTGGWSILMTVVLAPILEETLFRGMLQGAITERDGATRGILLSALLFGIIHIVPQQVINAFLIGIILGYIYFRTRSLVTVMLLHALNNGVAYLLLEMLGPEQASLGLRDLIPNDVLYYVVYSLCVVLMVVGGGMIVWRLNRAEAARQAAEAAADADSEAAPETQQPQA</sequence>
<evidence type="ECO:0000256" key="2">
    <source>
        <dbReference type="SAM" id="Phobius"/>
    </source>
</evidence>
<keyword evidence="4" id="KW-0645">Protease</keyword>
<dbReference type="Pfam" id="PF02517">
    <property type="entry name" value="Rce1-like"/>
    <property type="match status" value="1"/>
</dbReference>
<dbReference type="Proteomes" id="UP000824014">
    <property type="component" value="Unassembled WGS sequence"/>
</dbReference>
<feature type="transmembrane region" description="Helical" evidence="2">
    <location>
        <begin position="81"/>
        <end position="100"/>
    </location>
</feature>
<keyword evidence="2" id="KW-1133">Transmembrane helix</keyword>
<reference evidence="4" key="1">
    <citation type="journal article" date="2021" name="PeerJ">
        <title>Extensive microbial diversity within the chicken gut microbiome revealed by metagenomics and culture.</title>
        <authorList>
            <person name="Gilroy R."/>
            <person name="Ravi A."/>
            <person name="Getino M."/>
            <person name="Pursley I."/>
            <person name="Horton D.L."/>
            <person name="Alikhan N.F."/>
            <person name="Baker D."/>
            <person name="Gharbi K."/>
            <person name="Hall N."/>
            <person name="Watson M."/>
            <person name="Adriaenssens E.M."/>
            <person name="Foster-Nyarko E."/>
            <person name="Jarju S."/>
            <person name="Secka A."/>
            <person name="Antonio M."/>
            <person name="Oren A."/>
            <person name="Chaudhuri R.R."/>
            <person name="La Ragione R."/>
            <person name="Hildebrand F."/>
            <person name="Pallen M.J."/>
        </authorList>
    </citation>
    <scope>NUCLEOTIDE SEQUENCE</scope>
    <source>
        <strain evidence="4">ChiHjej11B10-19426</strain>
    </source>
</reference>
<dbReference type="GO" id="GO:0080120">
    <property type="term" value="P:CAAX-box protein maturation"/>
    <property type="evidence" value="ECO:0007669"/>
    <property type="project" value="UniProtKB-ARBA"/>
</dbReference>
<dbReference type="AlphaFoldDB" id="A0A9D2DEV3"/>
<dbReference type="PANTHER" id="PTHR43592:SF15">
    <property type="entry name" value="CAAX AMINO TERMINAL PROTEASE FAMILY PROTEIN"/>
    <property type="match status" value="1"/>
</dbReference>
<keyword evidence="2" id="KW-0472">Membrane</keyword>
<organism evidence="4 5">
    <name type="scientific">Candidatus Tidjanibacter faecipullorum</name>
    <dbReference type="NCBI Taxonomy" id="2838766"/>
    <lineage>
        <taxon>Bacteria</taxon>
        <taxon>Pseudomonadati</taxon>
        <taxon>Bacteroidota</taxon>
        <taxon>Bacteroidia</taxon>
        <taxon>Bacteroidales</taxon>
        <taxon>Rikenellaceae</taxon>
        <taxon>Tidjanibacter</taxon>
    </lineage>
</organism>
<dbReference type="InterPro" id="IPR003675">
    <property type="entry name" value="Rce1/LyrA-like_dom"/>
</dbReference>
<name>A0A9D2DEV3_9BACT</name>
<accession>A0A9D2DEV3</accession>
<dbReference type="EMBL" id="DXCC01000025">
    <property type="protein sequence ID" value="HIZ15639.1"/>
    <property type="molecule type" value="Genomic_DNA"/>
</dbReference>
<protein>
    <submittedName>
        <fullName evidence="4">CPBP family intramembrane metalloprotease</fullName>
    </submittedName>
</protein>
<comment type="caution">
    <text evidence="4">The sequence shown here is derived from an EMBL/GenBank/DDBJ whole genome shotgun (WGS) entry which is preliminary data.</text>
</comment>
<feature type="transmembrane region" description="Helical" evidence="2">
    <location>
        <begin position="50"/>
        <end position="75"/>
    </location>
</feature>
<feature type="transmembrane region" description="Helical" evidence="2">
    <location>
        <begin position="234"/>
        <end position="252"/>
    </location>
</feature>
<keyword evidence="4" id="KW-0378">Hydrolase</keyword>
<dbReference type="GO" id="GO:0008237">
    <property type="term" value="F:metallopeptidase activity"/>
    <property type="evidence" value="ECO:0007669"/>
    <property type="project" value="UniProtKB-KW"/>
</dbReference>
<feature type="transmembrane region" description="Helical" evidence="2">
    <location>
        <begin position="272"/>
        <end position="294"/>
    </location>
</feature>